<keyword evidence="2" id="KW-0472">Membrane</keyword>
<dbReference type="EMBL" id="CP043431">
    <property type="protein sequence ID" value="QNT63772.1"/>
    <property type="molecule type" value="Genomic_DNA"/>
</dbReference>
<dbReference type="RefSeq" id="WP_104914374.1">
    <property type="nucleotide sequence ID" value="NZ_CP026847.1"/>
</dbReference>
<dbReference type="AlphaFoldDB" id="A0A7H1MNG8"/>
<feature type="transmembrane region" description="Helical" evidence="2">
    <location>
        <begin position="193"/>
        <end position="211"/>
    </location>
</feature>
<dbReference type="Gene3D" id="1.10.3370.10">
    <property type="entry name" value="SecY subunit domain"/>
    <property type="match status" value="1"/>
</dbReference>
<keyword evidence="5" id="KW-1185">Reference proteome</keyword>
<feature type="transmembrane region" description="Helical" evidence="2">
    <location>
        <begin position="21"/>
        <end position="39"/>
    </location>
</feature>
<feature type="transmembrane region" description="Helical" evidence="2">
    <location>
        <begin position="364"/>
        <end position="388"/>
    </location>
</feature>
<dbReference type="EMBL" id="CP043431">
    <property type="protein sequence ID" value="QNT65004.1"/>
    <property type="molecule type" value="Genomic_DNA"/>
</dbReference>
<dbReference type="GO" id="GO:0015031">
    <property type="term" value="P:protein transport"/>
    <property type="evidence" value="ECO:0007669"/>
    <property type="project" value="InterPro"/>
</dbReference>
<evidence type="ECO:0000256" key="2">
    <source>
        <dbReference type="SAM" id="Phobius"/>
    </source>
</evidence>
<feature type="transmembrane region" description="Helical" evidence="2">
    <location>
        <begin position="99"/>
        <end position="117"/>
    </location>
</feature>
<sequence>MNDNNLFEKKNKAITKKTIRNKILYTLIIFAVFLLGRRIPLYGVNYDQLGTIDMGVKPTLLALGMTPWMTTMIIWKIFSLGKNPDDVISSDVSQYFKQNMLMLFLSIIQAIGILTQLGTTKYVGHETMFFFEINVMFLIVGAFLSEWLSNLIARYGLGGNSLLIVITILGNYVQEINLDMHMIYNHSKPMLVLFLIILIVMFSIITLVYFAEYKINFIQILASKELKKYSYIPLKIIPALGMPFMYSISLLTFLQYALFFGGRYNHNLKLLKIANKININTTQGLMILLVIIFVISIAFSFFNIDVVQTADKMKKSGDFIENIIPGYNTQKYLSKRVLFLGFIGALFNVLITVIPFMISRYFPITNINIFGIVGGTYLILLTVLIQAYEQVLTIHNKYNY</sequence>
<keyword evidence="2" id="KW-1133">Transmembrane helix</keyword>
<evidence type="ECO:0008006" key="6">
    <source>
        <dbReference type="Google" id="ProtNLM"/>
    </source>
</evidence>
<dbReference type="PIRSF" id="PIRSF004557">
    <property type="entry name" value="SecY"/>
    <property type="match status" value="1"/>
</dbReference>
<feature type="transmembrane region" description="Helical" evidence="2">
    <location>
        <begin position="59"/>
        <end position="78"/>
    </location>
</feature>
<dbReference type="Proteomes" id="UP000516446">
    <property type="component" value="Chromosome"/>
</dbReference>
<dbReference type="InterPro" id="IPR023201">
    <property type="entry name" value="SecY_dom_sf"/>
</dbReference>
<proteinExistence type="inferred from homology"/>
<keyword evidence="2" id="KW-0812">Transmembrane</keyword>
<feature type="transmembrane region" description="Helical" evidence="2">
    <location>
        <begin position="155"/>
        <end position="173"/>
    </location>
</feature>
<gene>
    <name evidence="3" type="ORF">FY536_00135</name>
    <name evidence="4" type="ORF">FY536_06970</name>
</gene>
<feature type="transmembrane region" description="Helical" evidence="2">
    <location>
        <begin position="285"/>
        <end position="306"/>
    </location>
</feature>
<feature type="transmembrane region" description="Helical" evidence="2">
    <location>
        <begin position="337"/>
        <end position="358"/>
    </location>
</feature>
<evidence type="ECO:0000256" key="1">
    <source>
        <dbReference type="RuleBase" id="RU004349"/>
    </source>
</evidence>
<name>A0A7H1MNG8_9LACO</name>
<evidence type="ECO:0000313" key="3">
    <source>
        <dbReference type="EMBL" id="QNT63772.1"/>
    </source>
</evidence>
<reference evidence="4 5" key="1">
    <citation type="submission" date="2019-08" db="EMBL/GenBank/DDBJ databases">
        <authorList>
            <person name="Chang H.C."/>
            <person name="Mun S.Y."/>
        </authorList>
    </citation>
    <scope>NUCLEOTIDE SEQUENCE [LARGE SCALE GENOMIC DNA]</scope>
    <source>
        <strain evidence="4 5">SK</strain>
    </source>
</reference>
<dbReference type="PRINTS" id="PR00303">
    <property type="entry name" value="SECYTRNLCASE"/>
</dbReference>
<comment type="similarity">
    <text evidence="1">Belongs to the SecY/SEC61-alpha family.</text>
</comment>
<dbReference type="InterPro" id="IPR002208">
    <property type="entry name" value="SecY/SEC61-alpha"/>
</dbReference>
<dbReference type="Pfam" id="PF00344">
    <property type="entry name" value="SecY"/>
    <property type="match status" value="1"/>
</dbReference>
<feature type="transmembrane region" description="Helical" evidence="2">
    <location>
        <begin position="129"/>
        <end position="148"/>
    </location>
</feature>
<feature type="transmembrane region" description="Helical" evidence="2">
    <location>
        <begin position="232"/>
        <end position="258"/>
    </location>
</feature>
<organism evidence="4 5">
    <name type="scientific">Weissella koreensis</name>
    <dbReference type="NCBI Taxonomy" id="165096"/>
    <lineage>
        <taxon>Bacteria</taxon>
        <taxon>Bacillati</taxon>
        <taxon>Bacillota</taxon>
        <taxon>Bacilli</taxon>
        <taxon>Lactobacillales</taxon>
        <taxon>Lactobacillaceae</taxon>
        <taxon>Weissella</taxon>
    </lineage>
</organism>
<dbReference type="SUPFAM" id="SSF103491">
    <property type="entry name" value="Preprotein translocase SecY subunit"/>
    <property type="match status" value="1"/>
</dbReference>
<evidence type="ECO:0000313" key="4">
    <source>
        <dbReference type="EMBL" id="QNT65004.1"/>
    </source>
</evidence>
<protein>
    <recommendedName>
        <fullName evidence="6">Accessory Sec system protein translocase subunit SecY2</fullName>
    </recommendedName>
</protein>
<evidence type="ECO:0000313" key="5">
    <source>
        <dbReference type="Proteomes" id="UP000516446"/>
    </source>
</evidence>
<accession>A0A7H1MNG8</accession>
<dbReference type="GO" id="GO:0016020">
    <property type="term" value="C:membrane"/>
    <property type="evidence" value="ECO:0007669"/>
    <property type="project" value="InterPro"/>
</dbReference>
<dbReference type="PANTHER" id="PTHR10906">
    <property type="entry name" value="SECY/SEC61-ALPHA FAMILY MEMBER"/>
    <property type="match status" value="1"/>
</dbReference>